<sequence>MTTPALVKAAELKRMADVAKSKGVTVWIEINGRRVGVSPDIQSAISEKPVDMKPEDFSSLAEWQAWRDRERAREAQRDS</sequence>
<proteinExistence type="predicted"/>
<reference evidence="1 2" key="1">
    <citation type="submission" date="2021-03" db="EMBL/GenBank/DDBJ databases">
        <title>Genomic Encyclopedia of Type Strains, Phase IV (KMG-IV): sequencing the most valuable type-strain genomes for metagenomic binning, comparative biology and taxonomic classification.</title>
        <authorList>
            <person name="Goeker M."/>
        </authorList>
    </citation>
    <scope>NUCLEOTIDE SEQUENCE [LARGE SCALE GENOMIC DNA]</scope>
    <source>
        <strain evidence="1 2">DSM 13372</strain>
    </source>
</reference>
<accession>A0ABS4R6S8</accession>
<protein>
    <submittedName>
        <fullName evidence="1">Uncharacterized protein</fullName>
    </submittedName>
</protein>
<evidence type="ECO:0000313" key="2">
    <source>
        <dbReference type="Proteomes" id="UP000730739"/>
    </source>
</evidence>
<comment type="caution">
    <text evidence="1">The sequence shown here is derived from an EMBL/GenBank/DDBJ whole genome shotgun (WGS) entry which is preliminary data.</text>
</comment>
<name>A0ABS4R6S8_9HYPH</name>
<keyword evidence="2" id="KW-1185">Reference proteome</keyword>
<evidence type="ECO:0000313" key="1">
    <source>
        <dbReference type="EMBL" id="MBP2238091.1"/>
    </source>
</evidence>
<dbReference type="EMBL" id="JAGILA010000007">
    <property type="protein sequence ID" value="MBP2238091.1"/>
    <property type="molecule type" value="Genomic_DNA"/>
</dbReference>
<dbReference type="RefSeq" id="WP_209604817.1">
    <property type="nucleotide sequence ID" value="NZ_JAGILA010000007.1"/>
</dbReference>
<organism evidence="1 2">
    <name type="scientific">Sinorhizobium kostiense</name>
    <dbReference type="NCBI Taxonomy" id="76747"/>
    <lineage>
        <taxon>Bacteria</taxon>
        <taxon>Pseudomonadati</taxon>
        <taxon>Pseudomonadota</taxon>
        <taxon>Alphaproteobacteria</taxon>
        <taxon>Hyphomicrobiales</taxon>
        <taxon>Rhizobiaceae</taxon>
        <taxon>Sinorhizobium/Ensifer group</taxon>
        <taxon>Sinorhizobium</taxon>
    </lineage>
</organism>
<dbReference type="Proteomes" id="UP000730739">
    <property type="component" value="Unassembled WGS sequence"/>
</dbReference>
<gene>
    <name evidence="1" type="ORF">J2Z31_004618</name>
</gene>